<dbReference type="Pfam" id="PF10588">
    <property type="entry name" value="NADH-G_4Fe-4S_3"/>
    <property type="match status" value="1"/>
</dbReference>
<dbReference type="InterPro" id="IPR019574">
    <property type="entry name" value="NADH_UbQ_OxRdtase_Gsu_4Fe4S-bd"/>
</dbReference>
<sequence length="754" mass="79933">MSAQPVNPKLPPDHVTVFIDGVECAAPKGSMIIQAADKAGIPIPRFCYHDKLPIAANCRMCLVEAEMGGKPLPKPQPACATPVADGMKVFTRSDKALQSQRNVMEFLLINHPLDCPICDQGGECELQDLSLGYGRSVSRFSERKRVVADEDFGPLVASDMTRCIQCTRCVRFTADIAGTYELGGMQRGENLQIGTYDGKPLTTELSGNVIDVCPVGALTNKVFRFKARPWELTARESLGWHDALGSNLFHHVRRGEILRSVPRDNEAVNECWLSDRDRYAHQGLYAEDRASVPLIRDGENFREATWDEALAEAAKILRESTSSNSGGDDLGVLVHPATSNEEGALLARLAEALGSGNLDHRIAQIDLSDGATAEAFGMPVAELEQAGAIVIVGSNLRHEVPLLHHRVRRATLRGAKVHVVNPVDFEFAFPVASSGIVPPSQIASVLANVDVGDANSVAVIVGGVAENSPHAAAIRKAVADFAAAKNAKICRIPQGANALGLARMGVLPAARDAQAMLRDPRKAYVVYGLEPGLDFADQHAALKALGDARVVAFSHYACQSTRRVADVILPIGAISEIEATLVNLEGREQRSQAAGKLRGDARPGWRVLRALGAMLDAPGFEFTDLDGLRAGISTVGAASAATRSGDASRLPSLPQQGLELVVSQAIYRVDATVRRAAALQAHPLNAGPRAALNPADASALGIADGAMAKFATAVGTATLQVAIDARVAQGVAWVESGFGATAPLSSARVEVRPA</sequence>
<dbReference type="CDD" id="cd02775">
    <property type="entry name" value="MopB_CT"/>
    <property type="match status" value="1"/>
</dbReference>
<dbReference type="InterPro" id="IPR050123">
    <property type="entry name" value="Prok_molybdopt-oxidoreductase"/>
</dbReference>
<organism evidence="16 17">
    <name type="scientific">Pseudoluteimonas lycopersici</name>
    <dbReference type="NCBI Taxonomy" id="1324796"/>
    <lineage>
        <taxon>Bacteria</taxon>
        <taxon>Pseudomonadati</taxon>
        <taxon>Pseudomonadota</taxon>
        <taxon>Gammaproteobacteria</taxon>
        <taxon>Lysobacterales</taxon>
        <taxon>Lysobacteraceae</taxon>
        <taxon>Pseudoluteimonas</taxon>
    </lineage>
</organism>
<evidence type="ECO:0000256" key="11">
    <source>
        <dbReference type="ARBA" id="ARBA00026021"/>
    </source>
</evidence>
<dbReference type="InterPro" id="IPR001041">
    <property type="entry name" value="2Fe-2S_ferredoxin-type"/>
</dbReference>
<evidence type="ECO:0000256" key="5">
    <source>
        <dbReference type="ARBA" id="ARBA00022719"/>
    </source>
</evidence>
<comment type="catalytic activity">
    <reaction evidence="12 13">
        <text>a quinone + NADH + 5 H(+)(in) = a quinol + NAD(+) + 4 H(+)(out)</text>
        <dbReference type="Rhea" id="RHEA:57888"/>
        <dbReference type="ChEBI" id="CHEBI:15378"/>
        <dbReference type="ChEBI" id="CHEBI:24646"/>
        <dbReference type="ChEBI" id="CHEBI:57540"/>
        <dbReference type="ChEBI" id="CHEBI:57945"/>
        <dbReference type="ChEBI" id="CHEBI:132124"/>
    </reaction>
</comment>
<evidence type="ECO:0000256" key="10">
    <source>
        <dbReference type="ARBA" id="ARBA00023027"/>
    </source>
</evidence>
<evidence type="ECO:0000313" key="17">
    <source>
        <dbReference type="Proteomes" id="UP000315891"/>
    </source>
</evidence>
<dbReference type="PANTHER" id="PTHR43105:SF13">
    <property type="entry name" value="NADH-UBIQUINONE OXIDOREDUCTASE 75 KDA SUBUNIT, MITOCHONDRIAL"/>
    <property type="match status" value="1"/>
</dbReference>
<dbReference type="EMBL" id="CP041742">
    <property type="protein sequence ID" value="QDQ72730.1"/>
    <property type="molecule type" value="Genomic_DNA"/>
</dbReference>
<dbReference type="InterPro" id="IPR000283">
    <property type="entry name" value="NADH_UbQ_OxRdtase_75kDa_su_CS"/>
</dbReference>
<comment type="function">
    <text evidence="13">NDH-1 shuttles electrons from NADH, via FMN and iron-sulfur (Fe-S) centers, to quinones in the respiratory chain. Couples the redox reaction to proton translocation (for every two electrons transferred, four hydrogen ions are translocated across the cytoplasmic membrane), and thus conserves the redox energy in a proton gradient.</text>
</comment>
<dbReference type="OrthoDB" id="9810782at2"/>
<dbReference type="RefSeq" id="WP_143878245.1">
    <property type="nucleotide sequence ID" value="NZ_BAABLZ010000002.1"/>
</dbReference>
<dbReference type="GO" id="GO:0016651">
    <property type="term" value="F:oxidoreductase activity, acting on NAD(P)H"/>
    <property type="evidence" value="ECO:0007669"/>
    <property type="project" value="InterPro"/>
</dbReference>
<dbReference type="GO" id="GO:0016020">
    <property type="term" value="C:membrane"/>
    <property type="evidence" value="ECO:0007669"/>
    <property type="project" value="InterPro"/>
</dbReference>
<evidence type="ECO:0000259" key="14">
    <source>
        <dbReference type="PROSITE" id="PS51669"/>
    </source>
</evidence>
<evidence type="ECO:0000256" key="1">
    <source>
        <dbReference type="ARBA" id="ARBA00001966"/>
    </source>
</evidence>
<evidence type="ECO:0000256" key="2">
    <source>
        <dbReference type="ARBA" id="ARBA00005404"/>
    </source>
</evidence>
<comment type="cofactor">
    <cofactor evidence="13">
        <name>[2Fe-2S] cluster</name>
        <dbReference type="ChEBI" id="CHEBI:190135"/>
    </cofactor>
    <text evidence="13">Binds 1 [2Fe-2S] cluster per subunit.</text>
</comment>
<dbReference type="InterPro" id="IPR010228">
    <property type="entry name" value="NADH_UbQ_OxRdtase_Gsu"/>
</dbReference>
<dbReference type="Pfam" id="PF13510">
    <property type="entry name" value="Fer2_4"/>
    <property type="match status" value="1"/>
</dbReference>
<comment type="cofactor">
    <cofactor evidence="1 13">
        <name>[4Fe-4S] cluster</name>
        <dbReference type="ChEBI" id="CHEBI:49883"/>
    </cofactor>
</comment>
<gene>
    <name evidence="16" type="primary">nuoG</name>
    <name evidence="16" type="ORF">FNZ56_01990</name>
</gene>
<dbReference type="GO" id="GO:0048038">
    <property type="term" value="F:quinone binding"/>
    <property type="evidence" value="ECO:0007669"/>
    <property type="project" value="UniProtKB-UniRule"/>
</dbReference>
<dbReference type="SUPFAM" id="SSF54862">
    <property type="entry name" value="4Fe-4S ferredoxins"/>
    <property type="match status" value="1"/>
</dbReference>
<dbReference type="PROSITE" id="PS51839">
    <property type="entry name" value="4FE4S_HC3"/>
    <property type="match status" value="1"/>
</dbReference>
<dbReference type="Pfam" id="PF22117">
    <property type="entry name" value="Fer4_Nqo3"/>
    <property type="match status" value="1"/>
</dbReference>
<reference evidence="16 17" key="1">
    <citation type="submission" date="2019-07" db="EMBL/GenBank/DDBJ databases">
        <title>Lysobacter weifangensis sp. nov., isolated from bensulfuron-methyl contaminated farmland soil.</title>
        <authorList>
            <person name="Zhao H."/>
        </authorList>
    </citation>
    <scope>NUCLEOTIDE SEQUENCE [LARGE SCALE GENOMIC DNA]</scope>
    <source>
        <strain evidence="16 17">CC-Bw-6</strain>
    </source>
</reference>
<keyword evidence="8 13" id="KW-0408">Iron</keyword>
<keyword evidence="5 13" id="KW-0874">Quinone</keyword>
<dbReference type="AlphaFoldDB" id="A0A516V2I1"/>
<comment type="subunit">
    <text evidence="11">Composed of 13 different subunits. Subunits NuoCD, E, F, and G constitute the peripheral sector of the complex.</text>
</comment>
<dbReference type="InterPro" id="IPR006656">
    <property type="entry name" value="Mopterin_OxRdtase"/>
</dbReference>
<dbReference type="Gene3D" id="2.40.40.20">
    <property type="match status" value="1"/>
</dbReference>
<dbReference type="InterPro" id="IPR006657">
    <property type="entry name" value="MoPterin_dinucl-bd_dom"/>
</dbReference>
<dbReference type="GO" id="GO:0051537">
    <property type="term" value="F:2 iron, 2 sulfur cluster binding"/>
    <property type="evidence" value="ECO:0007669"/>
    <property type="project" value="UniProtKB-UniRule"/>
</dbReference>
<keyword evidence="17" id="KW-1185">Reference proteome</keyword>
<evidence type="ECO:0000256" key="6">
    <source>
        <dbReference type="ARBA" id="ARBA00022723"/>
    </source>
</evidence>
<name>A0A516V2I1_9GAMM</name>
<dbReference type="PANTHER" id="PTHR43105">
    <property type="entry name" value="RESPIRATORY NITRATE REDUCTASE"/>
    <property type="match status" value="1"/>
</dbReference>
<dbReference type="GO" id="GO:0042773">
    <property type="term" value="P:ATP synthesis coupled electron transport"/>
    <property type="evidence" value="ECO:0007669"/>
    <property type="project" value="InterPro"/>
</dbReference>
<dbReference type="GO" id="GO:0051539">
    <property type="term" value="F:4 iron, 4 sulfur cluster binding"/>
    <property type="evidence" value="ECO:0007669"/>
    <property type="project" value="UniProtKB-KW"/>
</dbReference>
<dbReference type="SUPFAM" id="SSF54292">
    <property type="entry name" value="2Fe-2S ferredoxin-like"/>
    <property type="match status" value="1"/>
</dbReference>
<keyword evidence="16" id="KW-0560">Oxidoreductase</keyword>
<dbReference type="Proteomes" id="UP000315891">
    <property type="component" value="Chromosome"/>
</dbReference>
<dbReference type="SUPFAM" id="SSF53706">
    <property type="entry name" value="Formate dehydrogenase/DMSO reductase, domains 1-3"/>
    <property type="match status" value="1"/>
</dbReference>
<keyword evidence="10 13" id="KW-0520">NAD</keyword>
<evidence type="ECO:0000256" key="9">
    <source>
        <dbReference type="ARBA" id="ARBA00023014"/>
    </source>
</evidence>
<keyword evidence="4 13" id="KW-0001">2Fe-2S</keyword>
<dbReference type="Gene3D" id="3.40.228.10">
    <property type="entry name" value="Dimethylsulfoxide Reductase, domain 2"/>
    <property type="match status" value="1"/>
</dbReference>
<dbReference type="GO" id="GO:0046872">
    <property type="term" value="F:metal ion binding"/>
    <property type="evidence" value="ECO:0007669"/>
    <property type="project" value="UniProtKB-UniRule"/>
</dbReference>
<evidence type="ECO:0000259" key="15">
    <source>
        <dbReference type="PROSITE" id="PS51839"/>
    </source>
</evidence>
<keyword evidence="3 13" id="KW-0004">4Fe-4S</keyword>
<evidence type="ECO:0000313" key="16">
    <source>
        <dbReference type="EMBL" id="QDQ72730.1"/>
    </source>
</evidence>
<dbReference type="EC" id="7.1.1.-" evidence="13"/>
<evidence type="ECO:0000256" key="3">
    <source>
        <dbReference type="ARBA" id="ARBA00022485"/>
    </source>
</evidence>
<dbReference type="InterPro" id="IPR054351">
    <property type="entry name" value="NADH_UbQ_OxRdtase_ferredoxin"/>
</dbReference>
<dbReference type="InterPro" id="IPR009010">
    <property type="entry name" value="Asp_de-COase-like_dom_sf"/>
</dbReference>
<dbReference type="FunFam" id="3.10.20.740:FF:000001">
    <property type="entry name" value="NADH-quinone oxidoreductase subunit G"/>
    <property type="match status" value="1"/>
</dbReference>
<keyword evidence="9 13" id="KW-0411">Iron-sulfur</keyword>
<dbReference type="Gene3D" id="3.30.70.20">
    <property type="match status" value="1"/>
</dbReference>
<dbReference type="InterPro" id="IPR006963">
    <property type="entry name" value="Mopterin_OxRdtase_4Fe-4S_dom"/>
</dbReference>
<evidence type="ECO:0000256" key="4">
    <source>
        <dbReference type="ARBA" id="ARBA00022714"/>
    </source>
</evidence>
<dbReference type="SUPFAM" id="SSF50692">
    <property type="entry name" value="ADC-like"/>
    <property type="match status" value="1"/>
</dbReference>
<dbReference type="InterPro" id="IPR036010">
    <property type="entry name" value="2Fe-2S_ferredoxin-like_sf"/>
</dbReference>
<dbReference type="Pfam" id="PF00384">
    <property type="entry name" value="Molybdopterin"/>
    <property type="match status" value="1"/>
</dbReference>
<dbReference type="GO" id="GO:1990204">
    <property type="term" value="C:oxidoreductase complex"/>
    <property type="evidence" value="ECO:0007669"/>
    <property type="project" value="UniProtKB-ARBA"/>
</dbReference>
<evidence type="ECO:0000256" key="12">
    <source>
        <dbReference type="ARBA" id="ARBA00047712"/>
    </source>
</evidence>
<dbReference type="FunFam" id="3.30.70.20:FF:000002">
    <property type="entry name" value="NADH-ubiquinone oxidoreductase 75 kDa subunit"/>
    <property type="match status" value="1"/>
</dbReference>
<evidence type="ECO:0000256" key="7">
    <source>
        <dbReference type="ARBA" id="ARBA00022967"/>
    </source>
</evidence>
<dbReference type="NCBIfam" id="TIGR01973">
    <property type="entry name" value="NuoG"/>
    <property type="match status" value="1"/>
</dbReference>
<dbReference type="GO" id="GO:0008137">
    <property type="term" value="F:NADH dehydrogenase (ubiquinone) activity"/>
    <property type="evidence" value="ECO:0007669"/>
    <property type="project" value="UniProtKB-UniRule"/>
</dbReference>
<dbReference type="SMART" id="SM00929">
    <property type="entry name" value="NADH-G_4Fe-4S_3"/>
    <property type="match status" value="1"/>
</dbReference>
<dbReference type="PROSITE" id="PS51669">
    <property type="entry name" value="4FE4S_MOW_BIS_MGD"/>
    <property type="match status" value="1"/>
</dbReference>
<dbReference type="PROSITE" id="PS00643">
    <property type="entry name" value="COMPLEX1_75K_3"/>
    <property type="match status" value="1"/>
</dbReference>
<dbReference type="GO" id="GO:0043546">
    <property type="term" value="F:molybdopterin cofactor binding"/>
    <property type="evidence" value="ECO:0007669"/>
    <property type="project" value="InterPro"/>
</dbReference>
<accession>A0A516V2I1</accession>
<dbReference type="PROSITE" id="PS00642">
    <property type="entry name" value="COMPLEX1_75K_2"/>
    <property type="match status" value="1"/>
</dbReference>
<keyword evidence="6 13" id="KW-0479">Metal-binding</keyword>
<comment type="similarity">
    <text evidence="2 13">Belongs to the complex I 75 kDa subunit family.</text>
</comment>
<evidence type="ECO:0000256" key="13">
    <source>
        <dbReference type="RuleBase" id="RU003525"/>
    </source>
</evidence>
<dbReference type="Gene3D" id="3.40.50.740">
    <property type="match status" value="2"/>
</dbReference>
<dbReference type="CDD" id="cd00207">
    <property type="entry name" value="fer2"/>
    <property type="match status" value="1"/>
</dbReference>
<dbReference type="Pfam" id="PF01568">
    <property type="entry name" value="Molydop_binding"/>
    <property type="match status" value="1"/>
</dbReference>
<feature type="domain" description="4Fe-4S His(Cys)3-ligated-type" evidence="15">
    <location>
        <begin position="95"/>
        <end position="134"/>
    </location>
</feature>
<dbReference type="Pfam" id="PF22151">
    <property type="entry name" value="Fer4_NDSU1"/>
    <property type="match status" value="1"/>
</dbReference>
<feature type="domain" description="4Fe-4S Mo/W bis-MGD-type" evidence="14">
    <location>
        <begin position="232"/>
        <end position="288"/>
    </location>
</feature>
<proteinExistence type="inferred from homology"/>
<dbReference type="PROSITE" id="PS00641">
    <property type="entry name" value="COMPLEX1_75K_1"/>
    <property type="match status" value="1"/>
</dbReference>
<evidence type="ECO:0000256" key="8">
    <source>
        <dbReference type="ARBA" id="ARBA00023004"/>
    </source>
</evidence>
<protein>
    <recommendedName>
        <fullName evidence="13">NADH-quinone oxidoreductase</fullName>
        <ecNumber evidence="13">7.1.1.-</ecNumber>
    </recommendedName>
</protein>
<dbReference type="Gene3D" id="3.10.20.740">
    <property type="match status" value="1"/>
</dbReference>
<keyword evidence="7 13" id="KW-1278">Translocase</keyword>